<accession>A0A8X6X9I2</accession>
<comment type="caution">
    <text evidence="1">The sequence shown here is derived from an EMBL/GenBank/DDBJ whole genome shotgun (WGS) entry which is preliminary data.</text>
</comment>
<organism evidence="1 2">
    <name type="scientific">Trichonephila inaurata madagascariensis</name>
    <dbReference type="NCBI Taxonomy" id="2747483"/>
    <lineage>
        <taxon>Eukaryota</taxon>
        <taxon>Metazoa</taxon>
        <taxon>Ecdysozoa</taxon>
        <taxon>Arthropoda</taxon>
        <taxon>Chelicerata</taxon>
        <taxon>Arachnida</taxon>
        <taxon>Araneae</taxon>
        <taxon>Araneomorphae</taxon>
        <taxon>Entelegynae</taxon>
        <taxon>Araneoidea</taxon>
        <taxon>Nephilidae</taxon>
        <taxon>Trichonephila</taxon>
        <taxon>Trichonephila inaurata</taxon>
    </lineage>
</organism>
<reference evidence="1" key="1">
    <citation type="submission" date="2020-08" db="EMBL/GenBank/DDBJ databases">
        <title>Multicomponent nature underlies the extraordinary mechanical properties of spider dragline silk.</title>
        <authorList>
            <person name="Kono N."/>
            <person name="Nakamura H."/>
            <person name="Mori M."/>
            <person name="Yoshida Y."/>
            <person name="Ohtoshi R."/>
            <person name="Malay A.D."/>
            <person name="Moran D.A.P."/>
            <person name="Tomita M."/>
            <person name="Numata K."/>
            <person name="Arakawa K."/>
        </authorList>
    </citation>
    <scope>NUCLEOTIDE SEQUENCE</scope>
</reference>
<protein>
    <submittedName>
        <fullName evidence="1">Uncharacterized protein</fullName>
    </submittedName>
</protein>
<sequence length="95" mass="11023">MAKCKVKRWLNIPKYNHARINFKRARKKEKNLIKLIPELNPQHDAIFEINLPGMKMKGFAGDSFCFCARCKPSAGMRGELFILRMQRLGVTEIDT</sequence>
<dbReference type="AlphaFoldDB" id="A0A8X6X9I2"/>
<gene>
    <name evidence="1" type="ORF">TNIN_22961</name>
</gene>
<evidence type="ECO:0000313" key="2">
    <source>
        <dbReference type="Proteomes" id="UP000886998"/>
    </source>
</evidence>
<dbReference type="EMBL" id="BMAV01006855">
    <property type="protein sequence ID" value="GFY49164.1"/>
    <property type="molecule type" value="Genomic_DNA"/>
</dbReference>
<proteinExistence type="predicted"/>
<name>A0A8X6X9I2_9ARAC</name>
<keyword evidence="2" id="KW-1185">Reference proteome</keyword>
<dbReference type="Proteomes" id="UP000886998">
    <property type="component" value="Unassembled WGS sequence"/>
</dbReference>
<evidence type="ECO:0000313" key="1">
    <source>
        <dbReference type="EMBL" id="GFY49164.1"/>
    </source>
</evidence>